<organism evidence="1 2">
    <name type="scientific">Paractinoplanes lichenicola</name>
    <dbReference type="NCBI Taxonomy" id="2802976"/>
    <lineage>
        <taxon>Bacteria</taxon>
        <taxon>Bacillati</taxon>
        <taxon>Actinomycetota</taxon>
        <taxon>Actinomycetes</taxon>
        <taxon>Micromonosporales</taxon>
        <taxon>Micromonosporaceae</taxon>
        <taxon>Paractinoplanes</taxon>
    </lineage>
</organism>
<dbReference type="EMBL" id="JAENHO010000001">
    <property type="protein sequence ID" value="MBL7252779.1"/>
    <property type="molecule type" value="Genomic_DNA"/>
</dbReference>
<sequence>MFDADATIPAELIHEAFVATPLTAETAELDYAAYMASPDVIRVHSNGRWPVDGFTLDDDRQQVAAHQADHEARRSFAFVLLSPARDESWGCLYLNPLHDYLRRTGADAPTVARFPAPAAMVTFWLRQDRQHTGLPDTVVAAVNTWLLTAWPLKTYLFRCLPAEQSTRDALDGLGLSRVDLPNYLWFQPRR</sequence>
<dbReference type="Proteomes" id="UP000598996">
    <property type="component" value="Unassembled WGS sequence"/>
</dbReference>
<protein>
    <recommendedName>
        <fullName evidence="3">N-acetyltransferase</fullName>
    </recommendedName>
</protein>
<dbReference type="RefSeq" id="WP_202989136.1">
    <property type="nucleotide sequence ID" value="NZ_JAENHO010000001.1"/>
</dbReference>
<keyword evidence="2" id="KW-1185">Reference proteome</keyword>
<reference evidence="1 2" key="1">
    <citation type="submission" date="2021-01" db="EMBL/GenBank/DDBJ databases">
        <title>Actinoplanes sp. nov. LDG1-01 isolated from lichen.</title>
        <authorList>
            <person name="Saeng-In P."/>
            <person name="Phongsopitanun W."/>
            <person name="Kanchanasin P."/>
            <person name="Yuki M."/>
            <person name="Kudo T."/>
            <person name="Ohkuma M."/>
            <person name="Tanasupawat S."/>
        </authorList>
    </citation>
    <scope>NUCLEOTIDE SEQUENCE [LARGE SCALE GENOMIC DNA]</scope>
    <source>
        <strain evidence="1 2">LDG1-01</strain>
    </source>
</reference>
<name>A0ABS1VF48_9ACTN</name>
<evidence type="ECO:0000313" key="2">
    <source>
        <dbReference type="Proteomes" id="UP000598996"/>
    </source>
</evidence>
<gene>
    <name evidence="1" type="ORF">JKJ07_00470</name>
</gene>
<evidence type="ECO:0000313" key="1">
    <source>
        <dbReference type="EMBL" id="MBL7252779.1"/>
    </source>
</evidence>
<proteinExistence type="predicted"/>
<dbReference type="Gene3D" id="3.40.630.30">
    <property type="match status" value="1"/>
</dbReference>
<comment type="caution">
    <text evidence="1">The sequence shown here is derived from an EMBL/GenBank/DDBJ whole genome shotgun (WGS) entry which is preliminary data.</text>
</comment>
<accession>A0ABS1VF48</accession>
<evidence type="ECO:0008006" key="3">
    <source>
        <dbReference type="Google" id="ProtNLM"/>
    </source>
</evidence>